<dbReference type="Proteomes" id="UP000815325">
    <property type="component" value="Unassembled WGS sequence"/>
</dbReference>
<reference evidence="3" key="1">
    <citation type="submission" date="2017-08" db="EMBL/GenBank/DDBJ databases">
        <authorList>
            <person name="Polle J.E."/>
            <person name="Barry K."/>
            <person name="Cushman J."/>
            <person name="Schmutz J."/>
            <person name="Tran D."/>
            <person name="Hathwaick L.T."/>
            <person name="Yim W.C."/>
            <person name="Jenkins J."/>
            <person name="Mckie-Krisberg Z.M."/>
            <person name="Prochnik S."/>
            <person name="Lindquist E."/>
            <person name="Dockter R.B."/>
            <person name="Adam C."/>
            <person name="Molina H."/>
            <person name="Bunkerborg J."/>
            <person name="Jin E."/>
            <person name="Buchheim M."/>
            <person name="Magnuson J."/>
        </authorList>
    </citation>
    <scope>NUCLEOTIDE SEQUENCE</scope>
    <source>
        <strain evidence="3">CCAP 19/18</strain>
    </source>
</reference>
<evidence type="ECO:0000256" key="2">
    <source>
        <dbReference type="SAM" id="SignalP"/>
    </source>
</evidence>
<feature type="compositionally biased region" description="Basic and acidic residues" evidence="1">
    <location>
        <begin position="126"/>
        <end position="135"/>
    </location>
</feature>
<keyword evidence="2" id="KW-0732">Signal</keyword>
<accession>A0ABQ7G5K9</accession>
<evidence type="ECO:0000313" key="4">
    <source>
        <dbReference type="Proteomes" id="UP000815325"/>
    </source>
</evidence>
<dbReference type="EMBL" id="MU070105">
    <property type="protein sequence ID" value="KAF5829875.1"/>
    <property type="molecule type" value="Genomic_DNA"/>
</dbReference>
<gene>
    <name evidence="3" type="ORF">DUNSADRAFT_15391</name>
</gene>
<evidence type="ECO:0000256" key="1">
    <source>
        <dbReference type="SAM" id="MobiDB-lite"/>
    </source>
</evidence>
<sequence length="150" mass="16524">MLTVRACVACLLLLLGTASARPLLLLNDEAQQQGWEPKGNEVQDVGQGLSSLLNWVNGQLDSVENLLDNVNAQSSVEEPTDSSPLQRQNAFRIQDGSPLDGFLQDVMQQLDGRDARSSSAEGSNEQYREPSECHNRHSQHSFIQCCLKES</sequence>
<name>A0ABQ7G5K9_DUNSA</name>
<protein>
    <submittedName>
        <fullName evidence="3">Uncharacterized protein</fullName>
    </submittedName>
</protein>
<feature type="chain" id="PRO_5046731231" evidence="2">
    <location>
        <begin position="21"/>
        <end position="150"/>
    </location>
</feature>
<keyword evidence="4" id="KW-1185">Reference proteome</keyword>
<feature type="region of interest" description="Disordered" evidence="1">
    <location>
        <begin position="111"/>
        <end position="135"/>
    </location>
</feature>
<evidence type="ECO:0000313" key="3">
    <source>
        <dbReference type="EMBL" id="KAF5829875.1"/>
    </source>
</evidence>
<proteinExistence type="predicted"/>
<comment type="caution">
    <text evidence="3">The sequence shown here is derived from an EMBL/GenBank/DDBJ whole genome shotgun (WGS) entry which is preliminary data.</text>
</comment>
<organism evidence="3 4">
    <name type="scientific">Dunaliella salina</name>
    <name type="common">Green alga</name>
    <name type="synonym">Protococcus salinus</name>
    <dbReference type="NCBI Taxonomy" id="3046"/>
    <lineage>
        <taxon>Eukaryota</taxon>
        <taxon>Viridiplantae</taxon>
        <taxon>Chlorophyta</taxon>
        <taxon>core chlorophytes</taxon>
        <taxon>Chlorophyceae</taxon>
        <taxon>CS clade</taxon>
        <taxon>Chlamydomonadales</taxon>
        <taxon>Dunaliellaceae</taxon>
        <taxon>Dunaliella</taxon>
    </lineage>
</organism>
<feature type="signal peptide" evidence="2">
    <location>
        <begin position="1"/>
        <end position="20"/>
    </location>
</feature>